<dbReference type="RefSeq" id="WP_230370261.1">
    <property type="nucleotide sequence ID" value="NZ_WLYX01000001.1"/>
</dbReference>
<dbReference type="SUPFAM" id="SSF51182">
    <property type="entry name" value="RmlC-like cupins"/>
    <property type="match status" value="1"/>
</dbReference>
<dbReference type="InterPro" id="IPR011051">
    <property type="entry name" value="RmlC_Cupin_sf"/>
</dbReference>
<keyword evidence="2" id="KW-1185">Reference proteome</keyword>
<name>A0A844GDM6_9NEIS</name>
<dbReference type="EMBL" id="WLYX01000001">
    <property type="protein sequence ID" value="MTD33371.1"/>
    <property type="molecule type" value="Genomic_DNA"/>
</dbReference>
<sequence>MKTTKLSKMTKGWFIGNFEPNLIKTKEVEVAVKEYHTGDYEDRHFHKVATEITVIMSGRVRMNGVEFCKGDIIVIEPNEATDFEVLEDTSTTVVKYLGAENDKYMGEPND</sequence>
<dbReference type="AlphaFoldDB" id="A0A844GDM6"/>
<dbReference type="Proteomes" id="UP000446658">
    <property type="component" value="Unassembled WGS sequence"/>
</dbReference>
<evidence type="ECO:0008006" key="3">
    <source>
        <dbReference type="Google" id="ProtNLM"/>
    </source>
</evidence>
<evidence type="ECO:0000313" key="2">
    <source>
        <dbReference type="Proteomes" id="UP000446658"/>
    </source>
</evidence>
<reference evidence="1 2" key="1">
    <citation type="submission" date="2019-11" db="EMBL/GenBank/DDBJ databases">
        <title>Draft genome sequence of Paludibacterium sp. dN18-1.</title>
        <authorList>
            <person name="Im W.-T."/>
        </authorList>
    </citation>
    <scope>NUCLEOTIDE SEQUENCE [LARGE SCALE GENOMIC DNA]</scope>
    <source>
        <strain evidence="2">dN 18-1</strain>
    </source>
</reference>
<dbReference type="Gene3D" id="2.60.120.10">
    <property type="entry name" value="Jelly Rolls"/>
    <property type="match status" value="1"/>
</dbReference>
<protein>
    <recommendedName>
        <fullName evidence="3">Cupin 2 conserved barrel domain-containing protein</fullName>
    </recommendedName>
</protein>
<accession>A0A844GDM6</accession>
<proteinExistence type="predicted"/>
<evidence type="ECO:0000313" key="1">
    <source>
        <dbReference type="EMBL" id="MTD33371.1"/>
    </source>
</evidence>
<gene>
    <name evidence="1" type="ORF">GKE73_10365</name>
</gene>
<organism evidence="1 2">
    <name type="scientific">Paludibacterium denitrificans</name>
    <dbReference type="NCBI Taxonomy" id="2675226"/>
    <lineage>
        <taxon>Bacteria</taxon>
        <taxon>Pseudomonadati</taxon>
        <taxon>Pseudomonadota</taxon>
        <taxon>Betaproteobacteria</taxon>
        <taxon>Neisseriales</taxon>
        <taxon>Chromobacteriaceae</taxon>
        <taxon>Paludibacterium</taxon>
    </lineage>
</organism>
<comment type="caution">
    <text evidence="1">The sequence shown here is derived from an EMBL/GenBank/DDBJ whole genome shotgun (WGS) entry which is preliminary data.</text>
</comment>
<dbReference type="InterPro" id="IPR014710">
    <property type="entry name" value="RmlC-like_jellyroll"/>
</dbReference>